<evidence type="ECO:0000313" key="1">
    <source>
        <dbReference type="EMBL" id="SDN15612.1"/>
    </source>
</evidence>
<proteinExistence type="predicted"/>
<dbReference type="AlphaFoldDB" id="A0A1G9Z2I5"/>
<reference evidence="2" key="1">
    <citation type="submission" date="2016-10" db="EMBL/GenBank/DDBJ databases">
        <authorList>
            <person name="Varghese N."/>
            <person name="Submissions S."/>
        </authorList>
    </citation>
    <scope>NUCLEOTIDE SEQUENCE [LARGE SCALE GENOMIC DNA]</scope>
    <source>
        <strain evidence="2">JCM 21621</strain>
    </source>
</reference>
<dbReference type="RefSeq" id="WP_084310324.1">
    <property type="nucleotide sequence ID" value="NZ_FNIJ01000001.1"/>
</dbReference>
<dbReference type="Proteomes" id="UP000242957">
    <property type="component" value="Unassembled WGS sequence"/>
</dbReference>
<keyword evidence="2" id="KW-1185">Reference proteome</keyword>
<evidence type="ECO:0000313" key="2">
    <source>
        <dbReference type="Proteomes" id="UP000242957"/>
    </source>
</evidence>
<dbReference type="OrthoDB" id="6883075at2"/>
<dbReference type="STRING" id="198616.SAMN05216193_101328"/>
<sequence length="124" mass="14041">MDKARRQRLLGVLALVLLFGLYLAWSERPQVLLHYPQGGSAVSYSFKENGEERLAGEIRPGETRQFPLRLWRSGEYRIAFSFHRGAEKYASFSSRPGYGKLDLYLGPDLEVSTQPLPEGLIPAQ</sequence>
<gene>
    <name evidence="1" type="ORF">SAMN05216193_101328</name>
</gene>
<protein>
    <submittedName>
        <fullName evidence="1">Uncharacterized protein</fullName>
    </submittedName>
</protein>
<dbReference type="EMBL" id="FNIJ01000001">
    <property type="protein sequence ID" value="SDN15612.1"/>
    <property type="molecule type" value="Genomic_DNA"/>
</dbReference>
<accession>A0A1G9Z2I5</accession>
<organism evidence="1 2">
    <name type="scientific">Pseudomonas jinjuensis</name>
    <dbReference type="NCBI Taxonomy" id="198616"/>
    <lineage>
        <taxon>Bacteria</taxon>
        <taxon>Pseudomonadati</taxon>
        <taxon>Pseudomonadota</taxon>
        <taxon>Gammaproteobacteria</taxon>
        <taxon>Pseudomonadales</taxon>
        <taxon>Pseudomonadaceae</taxon>
        <taxon>Pseudomonas</taxon>
    </lineage>
</organism>
<name>A0A1G9Z2I5_9PSED</name>